<protein>
    <recommendedName>
        <fullName evidence="3">Ribosomal protein L23</fullName>
    </recommendedName>
</protein>
<evidence type="ECO:0000313" key="2">
    <source>
        <dbReference type="Proteomes" id="UP001603857"/>
    </source>
</evidence>
<dbReference type="AlphaFoldDB" id="A0ABD1LSL8"/>
<comment type="caution">
    <text evidence="1">The sequence shown here is derived from an EMBL/GenBank/DDBJ whole genome shotgun (WGS) entry which is preliminary data.</text>
</comment>
<dbReference type="Proteomes" id="UP001603857">
    <property type="component" value="Unassembled WGS sequence"/>
</dbReference>
<reference evidence="1 2" key="1">
    <citation type="submission" date="2024-08" db="EMBL/GenBank/DDBJ databases">
        <title>Insights into the chromosomal genome structure of Flemingia macrophylla.</title>
        <authorList>
            <person name="Ding Y."/>
            <person name="Zhao Y."/>
            <person name="Bi W."/>
            <person name="Wu M."/>
            <person name="Zhao G."/>
            <person name="Gong Y."/>
            <person name="Li W."/>
            <person name="Zhang P."/>
        </authorList>
    </citation>
    <scope>NUCLEOTIDE SEQUENCE [LARGE SCALE GENOMIC DNA]</scope>
    <source>
        <strain evidence="1">DYQJB</strain>
        <tissue evidence="1">Leaf</tissue>
    </source>
</reference>
<evidence type="ECO:0000313" key="1">
    <source>
        <dbReference type="EMBL" id="KAL2326512.1"/>
    </source>
</evidence>
<evidence type="ECO:0008006" key="3">
    <source>
        <dbReference type="Google" id="ProtNLM"/>
    </source>
</evidence>
<name>A0ABD1LSL8_9FABA</name>
<keyword evidence="2" id="KW-1185">Reference proteome</keyword>
<sequence>MMNNMQSIRKVVGVRSNEVCKTISFSYNMGHLHMPRMSYLSLYLNTTWDREIDWRLPH</sequence>
<accession>A0ABD1LSL8</accession>
<proteinExistence type="predicted"/>
<dbReference type="EMBL" id="JBGMDY010000008">
    <property type="protein sequence ID" value="KAL2326512.1"/>
    <property type="molecule type" value="Genomic_DNA"/>
</dbReference>
<organism evidence="1 2">
    <name type="scientific">Flemingia macrophylla</name>
    <dbReference type="NCBI Taxonomy" id="520843"/>
    <lineage>
        <taxon>Eukaryota</taxon>
        <taxon>Viridiplantae</taxon>
        <taxon>Streptophyta</taxon>
        <taxon>Embryophyta</taxon>
        <taxon>Tracheophyta</taxon>
        <taxon>Spermatophyta</taxon>
        <taxon>Magnoliopsida</taxon>
        <taxon>eudicotyledons</taxon>
        <taxon>Gunneridae</taxon>
        <taxon>Pentapetalae</taxon>
        <taxon>rosids</taxon>
        <taxon>fabids</taxon>
        <taxon>Fabales</taxon>
        <taxon>Fabaceae</taxon>
        <taxon>Papilionoideae</taxon>
        <taxon>50 kb inversion clade</taxon>
        <taxon>NPAAA clade</taxon>
        <taxon>indigoferoid/millettioid clade</taxon>
        <taxon>Phaseoleae</taxon>
        <taxon>Flemingia</taxon>
    </lineage>
</organism>
<gene>
    <name evidence="1" type="ORF">Fmac_025570</name>
</gene>